<dbReference type="EMBL" id="JAUEPU010000123">
    <property type="protein sequence ID" value="KAK0476903.1"/>
    <property type="molecule type" value="Genomic_DNA"/>
</dbReference>
<keyword evidence="2" id="KW-1185">Reference proteome</keyword>
<proteinExistence type="predicted"/>
<evidence type="ECO:0000313" key="2">
    <source>
        <dbReference type="Proteomes" id="UP001175228"/>
    </source>
</evidence>
<dbReference type="AlphaFoldDB" id="A0AA39P4R9"/>
<accession>A0AA39P4R9</accession>
<sequence>MARSRYLLQRSAPYVMPVRPSWRLWFVAEKKKSRGRLGSRLEPGGGPLHLRPSLKQEALSWATSELIREPEDTLKTPVARQGNLKVYVPGVEGDFDSPYSFFAIGMHVWGLWDWVGEGDRGWHLLAEGVRFPATTTGKVPSLCGVLGLSCTTLNSSIPRPRIHLHTTLAFEKEGGCPPRPTRRRGVAAKCDLGRKKRVLGIRRRRSEEVKAGSGKMVVHTYISCTLGGIELDDSGSDLDLEGP</sequence>
<protein>
    <submittedName>
        <fullName evidence="1">Uncharacterized protein</fullName>
    </submittedName>
</protein>
<name>A0AA39P4R9_9AGAR</name>
<dbReference type="Proteomes" id="UP001175228">
    <property type="component" value="Unassembled WGS sequence"/>
</dbReference>
<gene>
    <name evidence="1" type="ORF">EDD18DRAFT_1115200</name>
</gene>
<comment type="caution">
    <text evidence="1">The sequence shown here is derived from an EMBL/GenBank/DDBJ whole genome shotgun (WGS) entry which is preliminary data.</text>
</comment>
<organism evidence="1 2">
    <name type="scientific">Armillaria luteobubalina</name>
    <dbReference type="NCBI Taxonomy" id="153913"/>
    <lineage>
        <taxon>Eukaryota</taxon>
        <taxon>Fungi</taxon>
        <taxon>Dikarya</taxon>
        <taxon>Basidiomycota</taxon>
        <taxon>Agaricomycotina</taxon>
        <taxon>Agaricomycetes</taxon>
        <taxon>Agaricomycetidae</taxon>
        <taxon>Agaricales</taxon>
        <taxon>Marasmiineae</taxon>
        <taxon>Physalacriaceae</taxon>
        <taxon>Armillaria</taxon>
    </lineage>
</organism>
<evidence type="ECO:0000313" key="1">
    <source>
        <dbReference type="EMBL" id="KAK0476903.1"/>
    </source>
</evidence>
<reference evidence="1" key="1">
    <citation type="submission" date="2023-06" db="EMBL/GenBank/DDBJ databases">
        <authorList>
            <consortium name="Lawrence Berkeley National Laboratory"/>
            <person name="Ahrendt S."/>
            <person name="Sahu N."/>
            <person name="Indic B."/>
            <person name="Wong-Bajracharya J."/>
            <person name="Merenyi Z."/>
            <person name="Ke H.-M."/>
            <person name="Monk M."/>
            <person name="Kocsube S."/>
            <person name="Drula E."/>
            <person name="Lipzen A."/>
            <person name="Balint B."/>
            <person name="Henrissat B."/>
            <person name="Andreopoulos B."/>
            <person name="Martin F.M."/>
            <person name="Harder C.B."/>
            <person name="Rigling D."/>
            <person name="Ford K.L."/>
            <person name="Foster G.D."/>
            <person name="Pangilinan J."/>
            <person name="Papanicolaou A."/>
            <person name="Barry K."/>
            <person name="LaButti K."/>
            <person name="Viragh M."/>
            <person name="Koriabine M."/>
            <person name="Yan M."/>
            <person name="Riley R."/>
            <person name="Champramary S."/>
            <person name="Plett K.L."/>
            <person name="Tsai I.J."/>
            <person name="Slot J."/>
            <person name="Sipos G."/>
            <person name="Plett J."/>
            <person name="Nagy L.G."/>
            <person name="Grigoriev I.V."/>
        </authorList>
    </citation>
    <scope>NUCLEOTIDE SEQUENCE</scope>
    <source>
        <strain evidence="1">HWK02</strain>
    </source>
</reference>